<dbReference type="Proteomes" id="UP000564496">
    <property type="component" value="Unassembled WGS sequence"/>
</dbReference>
<evidence type="ECO:0000313" key="2">
    <source>
        <dbReference type="Proteomes" id="UP000564496"/>
    </source>
</evidence>
<gene>
    <name evidence="1" type="ORF">BJ988_004239</name>
</gene>
<comment type="caution">
    <text evidence="1">The sequence shown here is derived from an EMBL/GenBank/DDBJ whole genome shotgun (WGS) entry which is preliminary data.</text>
</comment>
<evidence type="ECO:0000313" key="1">
    <source>
        <dbReference type="EMBL" id="NYI79591.1"/>
    </source>
</evidence>
<reference evidence="1 2" key="1">
    <citation type="submission" date="2020-07" db="EMBL/GenBank/DDBJ databases">
        <title>Sequencing the genomes of 1000 actinobacteria strains.</title>
        <authorList>
            <person name="Klenk H.-P."/>
        </authorList>
    </citation>
    <scope>NUCLEOTIDE SEQUENCE [LARGE SCALE GENOMIC DNA]</scope>
    <source>
        <strain evidence="1 2">DSM 26487</strain>
    </source>
</reference>
<dbReference type="AlphaFoldDB" id="A0A7Z0DQR0"/>
<keyword evidence="2" id="KW-1185">Reference proteome</keyword>
<dbReference type="InterPro" id="IPR036390">
    <property type="entry name" value="WH_DNA-bd_sf"/>
</dbReference>
<protein>
    <submittedName>
        <fullName evidence="1">DNA-binding MarR family transcriptional regulator</fullName>
    </submittedName>
</protein>
<keyword evidence="1" id="KW-0238">DNA-binding</keyword>
<dbReference type="RefSeq" id="WP_179659880.1">
    <property type="nucleotide sequence ID" value="NZ_JACBZR010000001.1"/>
</dbReference>
<dbReference type="InterPro" id="IPR036388">
    <property type="entry name" value="WH-like_DNA-bd_sf"/>
</dbReference>
<dbReference type="SUPFAM" id="SSF46785">
    <property type="entry name" value="Winged helix' DNA-binding domain"/>
    <property type="match status" value="1"/>
</dbReference>
<name>A0A7Z0DQR0_9ACTN</name>
<sequence length="156" mass="16985">MPSKPSSEDPIFRPISPDLSADRRLASLLGRLEVHRRLAEDLSALNFADGRLLWFLSDGRPRTLREIADGLNLEQSTVNRQVNAALSAGHLRRFAEPGRSARLIEPTEEGLAVYEAASARALGAYADGLAALGGESGKFLELLERFVGAYGEAVRR</sequence>
<accession>A0A7Z0DQR0</accession>
<dbReference type="GO" id="GO:0003677">
    <property type="term" value="F:DNA binding"/>
    <property type="evidence" value="ECO:0007669"/>
    <property type="project" value="UniProtKB-KW"/>
</dbReference>
<proteinExistence type="predicted"/>
<dbReference type="EMBL" id="JACBZR010000001">
    <property type="protein sequence ID" value="NYI79591.1"/>
    <property type="molecule type" value="Genomic_DNA"/>
</dbReference>
<organism evidence="1 2">
    <name type="scientific">Nocardioides panzhihuensis</name>
    <dbReference type="NCBI Taxonomy" id="860243"/>
    <lineage>
        <taxon>Bacteria</taxon>
        <taxon>Bacillati</taxon>
        <taxon>Actinomycetota</taxon>
        <taxon>Actinomycetes</taxon>
        <taxon>Propionibacteriales</taxon>
        <taxon>Nocardioidaceae</taxon>
        <taxon>Nocardioides</taxon>
    </lineage>
</organism>
<dbReference type="Gene3D" id="1.10.10.10">
    <property type="entry name" value="Winged helix-like DNA-binding domain superfamily/Winged helix DNA-binding domain"/>
    <property type="match status" value="1"/>
</dbReference>